<dbReference type="EMBL" id="MU005624">
    <property type="protein sequence ID" value="KAF2677255.1"/>
    <property type="molecule type" value="Genomic_DNA"/>
</dbReference>
<name>A0A6G1IGJ7_9PLEO</name>
<organism evidence="1 2">
    <name type="scientific">Lentithecium fluviatile CBS 122367</name>
    <dbReference type="NCBI Taxonomy" id="1168545"/>
    <lineage>
        <taxon>Eukaryota</taxon>
        <taxon>Fungi</taxon>
        <taxon>Dikarya</taxon>
        <taxon>Ascomycota</taxon>
        <taxon>Pezizomycotina</taxon>
        <taxon>Dothideomycetes</taxon>
        <taxon>Pleosporomycetidae</taxon>
        <taxon>Pleosporales</taxon>
        <taxon>Massarineae</taxon>
        <taxon>Lentitheciaceae</taxon>
        <taxon>Lentithecium</taxon>
    </lineage>
</organism>
<reference evidence="1" key="1">
    <citation type="journal article" date="2020" name="Stud. Mycol.">
        <title>101 Dothideomycetes genomes: a test case for predicting lifestyles and emergence of pathogens.</title>
        <authorList>
            <person name="Haridas S."/>
            <person name="Albert R."/>
            <person name="Binder M."/>
            <person name="Bloem J."/>
            <person name="Labutti K."/>
            <person name="Salamov A."/>
            <person name="Andreopoulos B."/>
            <person name="Baker S."/>
            <person name="Barry K."/>
            <person name="Bills G."/>
            <person name="Bluhm B."/>
            <person name="Cannon C."/>
            <person name="Castanera R."/>
            <person name="Culley D."/>
            <person name="Daum C."/>
            <person name="Ezra D."/>
            <person name="Gonzalez J."/>
            <person name="Henrissat B."/>
            <person name="Kuo A."/>
            <person name="Liang C."/>
            <person name="Lipzen A."/>
            <person name="Lutzoni F."/>
            <person name="Magnuson J."/>
            <person name="Mondo S."/>
            <person name="Nolan M."/>
            <person name="Ohm R."/>
            <person name="Pangilinan J."/>
            <person name="Park H.-J."/>
            <person name="Ramirez L."/>
            <person name="Alfaro M."/>
            <person name="Sun H."/>
            <person name="Tritt A."/>
            <person name="Yoshinaga Y."/>
            <person name="Zwiers L.-H."/>
            <person name="Turgeon B."/>
            <person name="Goodwin S."/>
            <person name="Spatafora J."/>
            <person name="Crous P."/>
            <person name="Grigoriev I."/>
        </authorList>
    </citation>
    <scope>NUCLEOTIDE SEQUENCE</scope>
    <source>
        <strain evidence="1">CBS 122367</strain>
    </source>
</reference>
<dbReference type="AlphaFoldDB" id="A0A6G1IGJ7"/>
<proteinExistence type="predicted"/>
<protein>
    <submittedName>
        <fullName evidence="1">Uncharacterized protein</fullName>
    </submittedName>
</protein>
<dbReference type="OrthoDB" id="194443at2759"/>
<dbReference type="Proteomes" id="UP000799291">
    <property type="component" value="Unassembled WGS sequence"/>
</dbReference>
<evidence type="ECO:0000313" key="2">
    <source>
        <dbReference type="Proteomes" id="UP000799291"/>
    </source>
</evidence>
<accession>A0A6G1IGJ7</accession>
<keyword evidence="2" id="KW-1185">Reference proteome</keyword>
<sequence>MVIVQAYVLGDRLLVPGFRRPVNKFLVYIIEDKEERIFIYPPYKMATWAFDNIPVERPVLQYMVDSVPKGRFEPIDGGDDATATMVDLKDQLPRTFLHRVAKGLSLTRSATRISLDSPSLVDVNEISLMSTLLPSIAHR</sequence>
<gene>
    <name evidence="1" type="ORF">K458DRAFT_396149</name>
</gene>
<evidence type="ECO:0000313" key="1">
    <source>
        <dbReference type="EMBL" id="KAF2677255.1"/>
    </source>
</evidence>